<dbReference type="SUPFAM" id="SSF54909">
    <property type="entry name" value="Dimeric alpha+beta barrel"/>
    <property type="match status" value="1"/>
</dbReference>
<dbReference type="PANTHER" id="PTHR30154:SF34">
    <property type="entry name" value="TRANSCRIPTIONAL REGULATOR AZLB"/>
    <property type="match status" value="1"/>
</dbReference>
<evidence type="ECO:0000256" key="1">
    <source>
        <dbReference type="ARBA" id="ARBA00023015"/>
    </source>
</evidence>
<dbReference type="InterPro" id="IPR011991">
    <property type="entry name" value="ArsR-like_HTH"/>
</dbReference>
<dbReference type="RefSeq" id="WP_178122337.1">
    <property type="nucleotide sequence ID" value="NZ_WLYI01000025.1"/>
</dbReference>
<reference evidence="5 6" key="1">
    <citation type="submission" date="2019-11" db="EMBL/GenBank/DDBJ databases">
        <title>Pseudmonas karstica sp. nov. and Pseudomonas spelaei sp. nov. from caves.</title>
        <authorList>
            <person name="Zeman M."/>
        </authorList>
    </citation>
    <scope>NUCLEOTIDE SEQUENCE [LARGE SCALE GENOMIC DNA]</scope>
    <source>
        <strain evidence="5 6">CCM 7891</strain>
    </source>
</reference>
<accession>A0A7X2RVT0</accession>
<organism evidence="5 6">
    <name type="scientific">Pseudomonas karstica</name>
    <dbReference type="NCBI Taxonomy" id="1055468"/>
    <lineage>
        <taxon>Bacteria</taxon>
        <taxon>Pseudomonadati</taxon>
        <taxon>Pseudomonadota</taxon>
        <taxon>Gammaproteobacteria</taxon>
        <taxon>Pseudomonadales</taxon>
        <taxon>Pseudomonadaceae</taxon>
        <taxon>Pseudomonas</taxon>
    </lineage>
</organism>
<dbReference type="PROSITE" id="PS50956">
    <property type="entry name" value="HTH_ASNC_2"/>
    <property type="match status" value="1"/>
</dbReference>
<dbReference type="InterPro" id="IPR019887">
    <property type="entry name" value="Tscrpt_reg_AsnC/Lrp_C"/>
</dbReference>
<evidence type="ECO:0000313" key="5">
    <source>
        <dbReference type="EMBL" id="MTD20980.1"/>
    </source>
</evidence>
<dbReference type="SMART" id="SM00344">
    <property type="entry name" value="HTH_ASNC"/>
    <property type="match status" value="1"/>
</dbReference>
<dbReference type="Proteomes" id="UP000431485">
    <property type="component" value="Unassembled WGS sequence"/>
</dbReference>
<evidence type="ECO:0000313" key="6">
    <source>
        <dbReference type="Proteomes" id="UP000431485"/>
    </source>
</evidence>
<proteinExistence type="predicted"/>
<dbReference type="SUPFAM" id="SSF46785">
    <property type="entry name" value="Winged helix' DNA-binding domain"/>
    <property type="match status" value="1"/>
</dbReference>
<dbReference type="InterPro" id="IPR019888">
    <property type="entry name" value="Tscrpt_reg_AsnC-like"/>
</dbReference>
<dbReference type="GO" id="GO:0005829">
    <property type="term" value="C:cytosol"/>
    <property type="evidence" value="ECO:0007669"/>
    <property type="project" value="TreeGrafter"/>
</dbReference>
<dbReference type="InterPro" id="IPR036388">
    <property type="entry name" value="WH-like_DNA-bd_sf"/>
</dbReference>
<dbReference type="InterPro" id="IPR036390">
    <property type="entry name" value="WH_DNA-bd_sf"/>
</dbReference>
<protein>
    <submittedName>
        <fullName evidence="5">Winged helix-turn-helix transcriptional regulator</fullName>
    </submittedName>
</protein>
<name>A0A7X2RVT0_9PSED</name>
<dbReference type="EMBL" id="WLYI01000025">
    <property type="protein sequence ID" value="MTD20980.1"/>
    <property type="molecule type" value="Genomic_DNA"/>
</dbReference>
<dbReference type="GO" id="GO:0043200">
    <property type="term" value="P:response to amino acid"/>
    <property type="evidence" value="ECO:0007669"/>
    <property type="project" value="TreeGrafter"/>
</dbReference>
<dbReference type="Pfam" id="PF13412">
    <property type="entry name" value="HTH_24"/>
    <property type="match status" value="1"/>
</dbReference>
<dbReference type="CDD" id="cd00090">
    <property type="entry name" value="HTH_ARSR"/>
    <property type="match status" value="1"/>
</dbReference>
<keyword evidence="1" id="KW-0805">Transcription regulation</keyword>
<dbReference type="GO" id="GO:0006355">
    <property type="term" value="P:regulation of DNA-templated transcription"/>
    <property type="evidence" value="ECO:0007669"/>
    <property type="project" value="UniProtKB-ARBA"/>
</dbReference>
<evidence type="ECO:0000256" key="3">
    <source>
        <dbReference type="ARBA" id="ARBA00023163"/>
    </source>
</evidence>
<dbReference type="InterPro" id="IPR011008">
    <property type="entry name" value="Dimeric_a/b-barrel"/>
</dbReference>
<evidence type="ECO:0000259" key="4">
    <source>
        <dbReference type="PROSITE" id="PS50956"/>
    </source>
</evidence>
<dbReference type="GO" id="GO:0043565">
    <property type="term" value="F:sequence-specific DNA binding"/>
    <property type="evidence" value="ECO:0007669"/>
    <property type="project" value="InterPro"/>
</dbReference>
<dbReference type="AlphaFoldDB" id="A0A7X2RVT0"/>
<keyword evidence="3" id="KW-0804">Transcription</keyword>
<dbReference type="InterPro" id="IPR000485">
    <property type="entry name" value="AsnC-type_HTH_dom"/>
</dbReference>
<dbReference type="Pfam" id="PF01037">
    <property type="entry name" value="AsnC_trans_reg"/>
    <property type="match status" value="1"/>
</dbReference>
<keyword evidence="6" id="KW-1185">Reference proteome</keyword>
<dbReference type="Gene3D" id="1.10.10.10">
    <property type="entry name" value="Winged helix-like DNA-binding domain superfamily/Winged helix DNA-binding domain"/>
    <property type="match status" value="1"/>
</dbReference>
<evidence type="ECO:0000256" key="2">
    <source>
        <dbReference type="ARBA" id="ARBA00023125"/>
    </source>
</evidence>
<sequence>MHKLDRYDLKILRILAEDGRITKSSLAEAINLSVTPAWERVRKLEALGLIKGYRAQVDWSAVFKSQQVLVEITLARHTAQDMRRFEQRMNEASEVAFCYATGGGVDYMAMIQSPDIDHYQRFIDQLLLDDLGIERYFTYIVTKTIKTAGALPAELTRETSGPARL</sequence>
<dbReference type="PANTHER" id="PTHR30154">
    <property type="entry name" value="LEUCINE-RESPONSIVE REGULATORY PROTEIN"/>
    <property type="match status" value="1"/>
</dbReference>
<feature type="domain" description="HTH asnC-type" evidence="4">
    <location>
        <begin position="4"/>
        <end position="70"/>
    </location>
</feature>
<keyword evidence="2" id="KW-0238">DNA-binding</keyword>
<gene>
    <name evidence="5" type="ORF">GIR22_17800</name>
</gene>
<dbReference type="PRINTS" id="PR00033">
    <property type="entry name" value="HTHASNC"/>
</dbReference>
<comment type="caution">
    <text evidence="5">The sequence shown here is derived from an EMBL/GenBank/DDBJ whole genome shotgun (WGS) entry which is preliminary data.</text>
</comment>
<dbReference type="Gene3D" id="3.30.70.920">
    <property type="match status" value="1"/>
</dbReference>